<dbReference type="Proteomes" id="UP001214576">
    <property type="component" value="Unassembled WGS sequence"/>
</dbReference>
<comment type="caution">
    <text evidence="2">The sequence shown here is derived from an EMBL/GenBank/DDBJ whole genome shotgun (WGS) entry which is preliminary data.</text>
</comment>
<feature type="region of interest" description="Disordered" evidence="1">
    <location>
        <begin position="155"/>
        <end position="178"/>
    </location>
</feature>
<gene>
    <name evidence="2" type="ORF">MG293_006363</name>
</gene>
<dbReference type="AlphaFoldDB" id="A0AAD4UF52"/>
<proteinExistence type="predicted"/>
<keyword evidence="3" id="KW-1185">Reference proteome</keyword>
<dbReference type="EMBL" id="JAKZEL010000005">
    <property type="protein sequence ID" value="KAI4543569.1"/>
    <property type="molecule type" value="Genomic_DNA"/>
</dbReference>
<name>A0AAD4UF52_OVIAM</name>
<reference evidence="2" key="1">
    <citation type="submission" date="2022-03" db="EMBL/GenBank/DDBJ databases">
        <title>Genomic analyses of argali, domestic sheep and their hybrids provide insights into chromosomal evolution, heterosis and genetic basis of agronomic traits.</title>
        <authorList>
            <person name="Li M."/>
        </authorList>
    </citation>
    <scope>NUCLEOTIDE SEQUENCE</scope>
    <source>
        <strain evidence="2">CAU-MHL-2022a</strain>
        <tissue evidence="2">Skin</tissue>
    </source>
</reference>
<sequence length="178" mass="20140">MQPGPRGDHMAAANPGGSIDDAHSKQLIRPPYSDLLWSAKYGALGENTNNIFFSKLKDLQQHSWSLDEQVWFHEKKETEVVEKHTLEKTVEEWTIVLERNVFAHIAFLDFALDNCAVVIHHAGGCMDVPGVCQARRKDSQGCKCMASYIFPGMTDKNADNSRRNKHNPESHQNIHRDS</sequence>
<evidence type="ECO:0000313" key="2">
    <source>
        <dbReference type="EMBL" id="KAI4543569.1"/>
    </source>
</evidence>
<feature type="region of interest" description="Disordered" evidence="1">
    <location>
        <begin position="1"/>
        <end position="23"/>
    </location>
</feature>
<evidence type="ECO:0000256" key="1">
    <source>
        <dbReference type="SAM" id="MobiDB-lite"/>
    </source>
</evidence>
<evidence type="ECO:0000313" key="3">
    <source>
        <dbReference type="Proteomes" id="UP001214576"/>
    </source>
</evidence>
<feature type="compositionally biased region" description="Basic and acidic residues" evidence="1">
    <location>
        <begin position="156"/>
        <end position="178"/>
    </location>
</feature>
<protein>
    <submittedName>
        <fullName evidence="2">Uncharacterized protein</fullName>
    </submittedName>
</protein>
<accession>A0AAD4UF52</accession>
<organism evidence="2 3">
    <name type="scientific">Ovis ammon polii</name>
    <dbReference type="NCBI Taxonomy" id="230172"/>
    <lineage>
        <taxon>Eukaryota</taxon>
        <taxon>Metazoa</taxon>
        <taxon>Chordata</taxon>
        <taxon>Craniata</taxon>
        <taxon>Vertebrata</taxon>
        <taxon>Euteleostomi</taxon>
        <taxon>Mammalia</taxon>
        <taxon>Eutheria</taxon>
        <taxon>Laurasiatheria</taxon>
        <taxon>Artiodactyla</taxon>
        <taxon>Ruminantia</taxon>
        <taxon>Pecora</taxon>
        <taxon>Bovidae</taxon>
        <taxon>Caprinae</taxon>
        <taxon>Ovis</taxon>
    </lineage>
</organism>